<dbReference type="PANTHER" id="PTHR13800">
    <property type="entry name" value="TRANSIENT RECEPTOR POTENTIAL CATION CHANNEL, SUBFAMILY M, MEMBER 6"/>
    <property type="match status" value="1"/>
</dbReference>
<evidence type="ECO:0000313" key="2">
    <source>
        <dbReference type="EMBL" id="VDN09360.1"/>
    </source>
</evidence>
<keyword evidence="1" id="KW-0812">Transmembrane</keyword>
<reference evidence="2 3" key="1">
    <citation type="submission" date="2018-11" db="EMBL/GenBank/DDBJ databases">
        <authorList>
            <consortium name="Pathogen Informatics"/>
        </authorList>
    </citation>
    <scope>NUCLEOTIDE SEQUENCE [LARGE SCALE GENOMIC DNA]</scope>
</reference>
<feature type="transmembrane region" description="Helical" evidence="1">
    <location>
        <begin position="132"/>
        <end position="156"/>
    </location>
</feature>
<dbReference type="PANTHER" id="PTHR13800:SF1">
    <property type="entry name" value="TRANSIENT RECEPTOR POTENTIAL CATION CHANNEL TRPM"/>
    <property type="match status" value="1"/>
</dbReference>
<evidence type="ECO:0000256" key="1">
    <source>
        <dbReference type="SAM" id="Phobius"/>
    </source>
</evidence>
<keyword evidence="3" id="KW-1185">Reference proteome</keyword>
<dbReference type="EMBL" id="UYRU01046887">
    <property type="protein sequence ID" value="VDN09360.1"/>
    <property type="molecule type" value="Genomic_DNA"/>
</dbReference>
<dbReference type="GO" id="GO:0030001">
    <property type="term" value="P:metal ion transport"/>
    <property type="evidence" value="ECO:0007669"/>
    <property type="project" value="TreeGrafter"/>
</dbReference>
<dbReference type="InterPro" id="IPR050927">
    <property type="entry name" value="TRPM"/>
</dbReference>
<gene>
    <name evidence="2" type="ORF">DILT_LOCUS5191</name>
</gene>
<name>A0A3P7L7H4_DIBLA</name>
<feature type="transmembrane region" description="Helical" evidence="1">
    <location>
        <begin position="176"/>
        <end position="199"/>
    </location>
</feature>
<evidence type="ECO:0000313" key="3">
    <source>
        <dbReference type="Proteomes" id="UP000281553"/>
    </source>
</evidence>
<feature type="transmembrane region" description="Helical" evidence="1">
    <location>
        <begin position="40"/>
        <end position="63"/>
    </location>
</feature>
<keyword evidence="1" id="KW-1133">Transmembrane helix</keyword>
<feature type="transmembrane region" description="Helical" evidence="1">
    <location>
        <begin position="99"/>
        <end position="120"/>
    </location>
</feature>
<keyword evidence="1" id="KW-0472">Membrane</keyword>
<dbReference type="GO" id="GO:0005886">
    <property type="term" value="C:plasma membrane"/>
    <property type="evidence" value="ECO:0007669"/>
    <property type="project" value="TreeGrafter"/>
</dbReference>
<organism evidence="2 3">
    <name type="scientific">Dibothriocephalus latus</name>
    <name type="common">Fish tapeworm</name>
    <name type="synonym">Diphyllobothrium latum</name>
    <dbReference type="NCBI Taxonomy" id="60516"/>
    <lineage>
        <taxon>Eukaryota</taxon>
        <taxon>Metazoa</taxon>
        <taxon>Spiralia</taxon>
        <taxon>Lophotrochozoa</taxon>
        <taxon>Platyhelminthes</taxon>
        <taxon>Cestoda</taxon>
        <taxon>Eucestoda</taxon>
        <taxon>Diphyllobothriidea</taxon>
        <taxon>Diphyllobothriidae</taxon>
        <taxon>Dibothriocephalus</taxon>
    </lineage>
</organism>
<accession>A0A3P7L7H4</accession>
<sequence length="284" mass="32710">NKDGDQTHGDREASRSGRKNSAKTYFNQIKDFYCAPQTRFVNNFILSVLLIIAFSLAILLWRSYSYSRIPYIVSYGLFFGILLENIRSGIVRGGGFKQYLASSWNLVFFACICLFILGNLSSMPRIKDYPSLIWLTRLFLAIHLLVGFAFLFRFFVASRSIGPKLLMIHKMVLGDLLPFLAIIIIFWLSFTVFLVAIIYKPNPDDPYRSQVKEFFVGMRNSFFAMFGEFNIDDNIDALDKLEEECSATDGCIYPFYDWSYPLVYAVYVLCTHVILINLLIAMFT</sequence>
<feature type="non-terminal residue" evidence="2">
    <location>
        <position position="1"/>
    </location>
</feature>
<proteinExistence type="predicted"/>
<dbReference type="Proteomes" id="UP000281553">
    <property type="component" value="Unassembled WGS sequence"/>
</dbReference>
<dbReference type="GO" id="GO:0005261">
    <property type="term" value="F:monoatomic cation channel activity"/>
    <property type="evidence" value="ECO:0007669"/>
    <property type="project" value="TreeGrafter"/>
</dbReference>
<protein>
    <submittedName>
        <fullName evidence="2">Uncharacterized protein</fullName>
    </submittedName>
</protein>
<dbReference type="OrthoDB" id="6251179at2759"/>
<dbReference type="AlphaFoldDB" id="A0A3P7L7H4"/>
<feature type="transmembrane region" description="Helical" evidence="1">
    <location>
        <begin position="69"/>
        <end position="87"/>
    </location>
</feature>
<feature type="transmembrane region" description="Helical" evidence="1">
    <location>
        <begin position="262"/>
        <end position="283"/>
    </location>
</feature>